<protein>
    <recommendedName>
        <fullName evidence="2">Hemerythrin-like domain-containing protein</fullName>
    </recommendedName>
</protein>
<name>A0A177U6W7_9BASI</name>
<evidence type="ECO:0000256" key="1">
    <source>
        <dbReference type="SAM" id="MobiDB-lite"/>
    </source>
</evidence>
<accession>A0A177U6W7</accession>
<evidence type="ECO:0000313" key="5">
    <source>
        <dbReference type="Proteomes" id="UP000077671"/>
    </source>
</evidence>
<feature type="region of interest" description="Disordered" evidence="1">
    <location>
        <begin position="121"/>
        <end position="147"/>
    </location>
</feature>
<keyword evidence="6" id="KW-1185">Reference proteome</keyword>
<dbReference type="Pfam" id="PF01814">
    <property type="entry name" value="Hemerythrin"/>
    <property type="match status" value="1"/>
</dbReference>
<dbReference type="InterPro" id="IPR012312">
    <property type="entry name" value="Hemerythrin-like"/>
</dbReference>
<dbReference type="PANTHER" id="PTHR38048">
    <property type="entry name" value="EXPRESSED PROTEIN"/>
    <property type="match status" value="1"/>
</dbReference>
<reference evidence="3" key="3">
    <citation type="submission" date="2020-10" db="EMBL/GenBank/DDBJ databases">
        <authorList>
            <person name="Sedaghatjoo S."/>
        </authorList>
    </citation>
    <scope>NUCLEOTIDE SEQUENCE</scope>
    <source>
        <strain evidence="3">AZH3</strain>
    </source>
</reference>
<evidence type="ECO:0000313" key="3">
    <source>
        <dbReference type="EMBL" id="CAD6905025.1"/>
    </source>
</evidence>
<organism evidence="4 5">
    <name type="scientific">Tilletia caries</name>
    <name type="common">wheat bunt fungus</name>
    <dbReference type="NCBI Taxonomy" id="13290"/>
    <lineage>
        <taxon>Eukaryota</taxon>
        <taxon>Fungi</taxon>
        <taxon>Dikarya</taxon>
        <taxon>Basidiomycota</taxon>
        <taxon>Ustilaginomycotina</taxon>
        <taxon>Exobasidiomycetes</taxon>
        <taxon>Tilletiales</taxon>
        <taxon>Tilletiaceae</taxon>
        <taxon>Tilletia</taxon>
    </lineage>
</organism>
<feature type="domain" description="Hemerythrin-like" evidence="2">
    <location>
        <begin position="10"/>
        <end position="120"/>
    </location>
</feature>
<dbReference type="PANTHER" id="PTHR38048:SF1">
    <property type="entry name" value="HEMERYTHRIN-LIKE DOMAIN-CONTAINING PROTEIN"/>
    <property type="match status" value="1"/>
</dbReference>
<dbReference type="EMBL" id="LWDD02000703">
    <property type="protein sequence ID" value="KAE8256986.1"/>
    <property type="molecule type" value="Genomic_DNA"/>
</dbReference>
<proteinExistence type="predicted"/>
<dbReference type="InterPro" id="IPR053206">
    <property type="entry name" value="Dimeric_xanthone_biosynth"/>
</dbReference>
<dbReference type="Proteomes" id="UP000836402">
    <property type="component" value="Unassembled WGS sequence"/>
</dbReference>
<sequence length="202" mass="22650">MPVDPYARLLNIMLPYHNRFRQTYATIQATLHSPHPQSLPQRRLETLLHQTLNLTHHLDAHHHIEESFIFPVLAVRMPQFGAGDAGDKGHVEEHRRMHASLETLRTYARSVERLLSGSAGRKAVNDGAGQVLPSSQQDSDDDEVEKRKDWPTAIFDSARFKALVGQLGATLFPHLEAEETSLRPANIKAAGFTLAELARIEV</sequence>
<reference evidence="4" key="1">
    <citation type="submission" date="2016-04" db="EMBL/GenBank/DDBJ databases">
        <authorList>
            <person name="Nguyen H.D."/>
            <person name="Kesanakurti P."/>
            <person name="Cullis J."/>
            <person name="Levesque C.A."/>
            <person name="Hambleton S."/>
        </authorList>
    </citation>
    <scope>NUCLEOTIDE SEQUENCE</scope>
    <source>
        <strain evidence="4">DAOMC 238032</strain>
    </source>
</reference>
<dbReference type="Gene3D" id="1.20.120.520">
    <property type="entry name" value="nmb1532 protein domain like"/>
    <property type="match status" value="1"/>
</dbReference>
<evidence type="ECO:0000313" key="6">
    <source>
        <dbReference type="Proteomes" id="UP000836402"/>
    </source>
</evidence>
<dbReference type="EMBL" id="CAJHJG010000699">
    <property type="protein sequence ID" value="CAD6905025.1"/>
    <property type="molecule type" value="Genomic_DNA"/>
</dbReference>
<evidence type="ECO:0000313" key="4">
    <source>
        <dbReference type="EMBL" id="KAE8256986.1"/>
    </source>
</evidence>
<reference evidence="4" key="2">
    <citation type="journal article" date="2019" name="IMA Fungus">
        <title>Genome sequencing and comparison of five Tilletia species to identify candidate genes for the detection of regulated species infecting wheat.</title>
        <authorList>
            <person name="Nguyen H.D.T."/>
            <person name="Sultana T."/>
            <person name="Kesanakurti P."/>
            <person name="Hambleton S."/>
        </authorList>
    </citation>
    <scope>NUCLEOTIDE SEQUENCE</scope>
    <source>
        <strain evidence="4">DAOMC 238032</strain>
    </source>
</reference>
<gene>
    <name evidence="4" type="ORF">A4X03_0g4858</name>
    <name evidence="3" type="ORF">JKIAZH3_G7881</name>
</gene>
<dbReference type="AlphaFoldDB" id="A0A177U6W7"/>
<comment type="caution">
    <text evidence="4">The sequence shown here is derived from an EMBL/GenBank/DDBJ whole genome shotgun (WGS) entry which is preliminary data.</text>
</comment>
<evidence type="ECO:0000259" key="2">
    <source>
        <dbReference type="Pfam" id="PF01814"/>
    </source>
</evidence>
<dbReference type="Proteomes" id="UP000077671">
    <property type="component" value="Unassembled WGS sequence"/>
</dbReference>